<gene>
    <name evidence="9" type="ORF">DL240_19240</name>
</gene>
<proteinExistence type="inferred from homology"/>
<accession>A0A328C2J5</accession>
<keyword evidence="7 8" id="KW-0472">Membrane</keyword>
<protein>
    <recommendedName>
        <fullName evidence="8">L-lactate permease</fullName>
    </recommendedName>
</protein>
<feature type="transmembrane region" description="Helical" evidence="8">
    <location>
        <begin position="498"/>
        <end position="517"/>
    </location>
</feature>
<evidence type="ECO:0000313" key="9">
    <source>
        <dbReference type="EMBL" id="RAL19987.1"/>
    </source>
</evidence>
<comment type="function">
    <text evidence="8">Uptake of L-lactate across the membrane. Can also transport D-lactate and glycolate.</text>
</comment>
<feature type="transmembrane region" description="Helical" evidence="8">
    <location>
        <begin position="31"/>
        <end position="49"/>
    </location>
</feature>
<feature type="transmembrane region" description="Helical" evidence="8">
    <location>
        <begin position="254"/>
        <end position="271"/>
    </location>
</feature>
<evidence type="ECO:0000313" key="10">
    <source>
        <dbReference type="Proteomes" id="UP000249169"/>
    </source>
</evidence>
<evidence type="ECO:0000256" key="5">
    <source>
        <dbReference type="ARBA" id="ARBA00022692"/>
    </source>
</evidence>
<evidence type="ECO:0000256" key="3">
    <source>
        <dbReference type="ARBA" id="ARBA00022448"/>
    </source>
</evidence>
<dbReference type="Proteomes" id="UP000249169">
    <property type="component" value="Unassembled WGS sequence"/>
</dbReference>
<feature type="transmembrane region" description="Helical" evidence="8">
    <location>
        <begin position="303"/>
        <end position="323"/>
    </location>
</feature>
<reference evidence="9 10" key="1">
    <citation type="submission" date="2018-05" db="EMBL/GenBank/DDBJ databases">
        <title>Lujinxingia marina gen. nov. sp. nov., a new facultative anaerobic member of the class Deltaproteobacteria, and proposal of Lujinxingaceae fam. nov.</title>
        <authorList>
            <person name="Li C.-M."/>
        </authorList>
    </citation>
    <scope>NUCLEOTIDE SEQUENCE [LARGE SCALE GENOMIC DNA]</scope>
    <source>
        <strain evidence="9 10">B210</strain>
    </source>
</reference>
<keyword evidence="10" id="KW-1185">Reference proteome</keyword>
<dbReference type="AlphaFoldDB" id="A0A328C2J5"/>
<feature type="transmembrane region" description="Helical" evidence="8">
    <location>
        <begin position="156"/>
        <end position="181"/>
    </location>
</feature>
<evidence type="ECO:0000256" key="8">
    <source>
        <dbReference type="RuleBase" id="RU365092"/>
    </source>
</evidence>
<dbReference type="PANTHER" id="PTHR30003">
    <property type="entry name" value="L-LACTATE PERMEASE"/>
    <property type="match status" value="1"/>
</dbReference>
<evidence type="ECO:0000256" key="7">
    <source>
        <dbReference type="ARBA" id="ARBA00023136"/>
    </source>
</evidence>
<comment type="subcellular location">
    <subcellularLocation>
        <location evidence="1 8">Cell membrane</location>
        <topology evidence="1 8">Multi-pass membrane protein</topology>
    </subcellularLocation>
</comment>
<keyword evidence="3 8" id="KW-0813">Transport</keyword>
<feature type="transmembrane region" description="Helical" evidence="8">
    <location>
        <begin position="229"/>
        <end position="248"/>
    </location>
</feature>
<comment type="caution">
    <text evidence="9">The sequence shown here is derived from an EMBL/GenBank/DDBJ whole genome shotgun (WGS) entry which is preliminary data.</text>
</comment>
<organism evidence="9 10">
    <name type="scientific">Lujinxingia litoralis</name>
    <dbReference type="NCBI Taxonomy" id="2211119"/>
    <lineage>
        <taxon>Bacteria</taxon>
        <taxon>Deltaproteobacteria</taxon>
        <taxon>Bradymonadales</taxon>
        <taxon>Lujinxingiaceae</taxon>
        <taxon>Lujinxingia</taxon>
    </lineage>
</organism>
<evidence type="ECO:0000256" key="1">
    <source>
        <dbReference type="ARBA" id="ARBA00004651"/>
    </source>
</evidence>
<feature type="transmembrane region" description="Helical" evidence="8">
    <location>
        <begin position="343"/>
        <end position="360"/>
    </location>
</feature>
<dbReference type="Pfam" id="PF02652">
    <property type="entry name" value="Lactate_perm"/>
    <property type="match status" value="1"/>
</dbReference>
<evidence type="ECO:0000256" key="6">
    <source>
        <dbReference type="ARBA" id="ARBA00022989"/>
    </source>
</evidence>
<dbReference type="EMBL" id="QHKO01000018">
    <property type="protein sequence ID" value="RAL19987.1"/>
    <property type="molecule type" value="Genomic_DNA"/>
</dbReference>
<dbReference type="GO" id="GO:0005886">
    <property type="term" value="C:plasma membrane"/>
    <property type="evidence" value="ECO:0007669"/>
    <property type="project" value="UniProtKB-SubCell"/>
</dbReference>
<dbReference type="InterPro" id="IPR003804">
    <property type="entry name" value="Lactate_perm"/>
</dbReference>
<dbReference type="PANTHER" id="PTHR30003:SF0">
    <property type="entry name" value="GLYCOLATE PERMEASE GLCA-RELATED"/>
    <property type="match status" value="1"/>
</dbReference>
<evidence type="ECO:0000256" key="2">
    <source>
        <dbReference type="ARBA" id="ARBA00010100"/>
    </source>
</evidence>
<feature type="transmembrane region" description="Helical" evidence="8">
    <location>
        <begin position="416"/>
        <end position="441"/>
    </location>
</feature>
<dbReference type="OrthoDB" id="9761056at2"/>
<keyword evidence="4 8" id="KW-1003">Cell membrane</keyword>
<feature type="transmembrane region" description="Helical" evidence="8">
    <location>
        <begin position="6"/>
        <end position="24"/>
    </location>
</feature>
<comment type="similarity">
    <text evidence="2 8">Belongs to the lactate permease family.</text>
</comment>
<dbReference type="GO" id="GO:0015295">
    <property type="term" value="F:solute:proton symporter activity"/>
    <property type="evidence" value="ECO:0007669"/>
    <property type="project" value="TreeGrafter"/>
</dbReference>
<sequence length="518" mass="54026">MLWWLEALLAASPILLILVAMVVFKRSATTAGAFGLLLTLALTLLHFGFPSLASAPLTYGLVGSLAEATFTAGTILWIILGALCIHRLQMQTGAIETLRDQLGRLTDDPRLLAILIAWFFALFLEGAAGFGTPVALAAPFLVGFGFKPVQAVTITLLGHAVGVSFGAVGTPVLVQIAASGFSGLDIARVTSDVHALVGGAMLALVLWRVHRRGPPHDAHPVSRRALLGWFLLAATGFLVPMWLIAHVIGPELPTMAGAVVGGAGFIAALKLSGRRLPPTSPATTDDEPQTSPALPLGRALSPYLVVIALVLLTRLIGPLESLLRSVAVSWQLFENFEGRFEPLFHPGTLLILGFLIGARLQRTSAREAGRAALGALKMVAPVTLALVAMLSISRLMVHAEMIDALAEAAARTGAAWPLFAPVVGTLGTFVTGSATASNILFTDFQLATAERLGLDPLRLIGAQGVGAAVGNTIAPHNIIAGCATVGIATHEGEVLRRTLGACALYLLLGGLLVLYLSG</sequence>
<dbReference type="RefSeq" id="WP_111731521.1">
    <property type="nucleotide sequence ID" value="NZ_QHKO01000018.1"/>
</dbReference>
<keyword evidence="5 8" id="KW-0812">Transmembrane</keyword>
<name>A0A328C2J5_9DELT</name>
<keyword evidence="6 8" id="KW-1133">Transmembrane helix</keyword>
<evidence type="ECO:0000256" key="4">
    <source>
        <dbReference type="ARBA" id="ARBA00022475"/>
    </source>
</evidence>
<feature type="transmembrane region" description="Helical" evidence="8">
    <location>
        <begin position="69"/>
        <end position="88"/>
    </location>
</feature>
<feature type="transmembrane region" description="Helical" evidence="8">
    <location>
        <begin position="372"/>
        <end position="396"/>
    </location>
</feature>
<dbReference type="GO" id="GO:0015129">
    <property type="term" value="F:lactate transmembrane transporter activity"/>
    <property type="evidence" value="ECO:0007669"/>
    <property type="project" value="UniProtKB-UniRule"/>
</dbReference>